<dbReference type="Proteomes" id="UP000036681">
    <property type="component" value="Unplaced"/>
</dbReference>
<reference evidence="3" key="1">
    <citation type="submission" date="2023-03" db="UniProtKB">
        <authorList>
            <consortium name="WormBaseParasite"/>
        </authorList>
    </citation>
    <scope>IDENTIFICATION</scope>
</reference>
<accession>A0A9J2P2J2</accession>
<sequence length="622" mass="70875">MLPRQLPGSNEEHDESNIDDTLNNRVMFTIGQENESLRVARGIRTSSESGMATSENLFATMTSSFNKMKEYSATRSRTKSFSFREVKDRLLTKNNFKRAASLRKIDRSADEYVNEAVSLNLHNPSMPSIRRTNEEASLTDQENCKKGELEVSLTSTKVKRPDEIIRSHSFSLKRITTKLFSKSTVVHEQDAKQQLVERQFTDDGEHLEEAGNPEENLMVPLPQEYAQIDSPEEVVPRMRPKSQSWSHADVVSKIRRSASTRSANISVRSDGTDNTTGIGGRKNAEKLIQKKPFLKRILLPIRRAIEDDEEGSSHLLKCPPTITEFEEPLTEMRPKSKSFSNTSEISRPKKIFKRQCSTEARVNVPSSCNFDDLLDAIPYSGGHVELRIPRSASCTFPDHVTCYPGRFRRRRNALSTSCLPLYLPTQIRFTLSKKSINAPLSDEFVALLNEALHKHRSARSGVTRNTVKMLFRRIFVRKARRSVLLQLVVRPIDKRFDHFQQLFGKIIGEADELIAGKRFLVKYSCASLKSRRSNIETCDAEKYFFTSFTQRDKSFILLFHIWQCHIDGATVVPADLWDLRYAADGHIEASSNAKSVRADPLLIIFHTGKLVHFHIMKSILHS</sequence>
<organism evidence="2 3">
    <name type="scientific">Ascaris lumbricoides</name>
    <name type="common">Giant roundworm</name>
    <dbReference type="NCBI Taxonomy" id="6252"/>
    <lineage>
        <taxon>Eukaryota</taxon>
        <taxon>Metazoa</taxon>
        <taxon>Ecdysozoa</taxon>
        <taxon>Nematoda</taxon>
        <taxon>Chromadorea</taxon>
        <taxon>Rhabditida</taxon>
        <taxon>Spirurina</taxon>
        <taxon>Ascaridomorpha</taxon>
        <taxon>Ascaridoidea</taxon>
        <taxon>Ascarididae</taxon>
        <taxon>Ascaris</taxon>
    </lineage>
</organism>
<dbReference type="WBParaSite" id="ALUE_0000362301-mRNA-1">
    <property type="protein sequence ID" value="ALUE_0000362301-mRNA-1"/>
    <property type="gene ID" value="ALUE_0000362301"/>
</dbReference>
<evidence type="ECO:0000256" key="1">
    <source>
        <dbReference type="SAM" id="MobiDB-lite"/>
    </source>
</evidence>
<evidence type="ECO:0000313" key="3">
    <source>
        <dbReference type="WBParaSite" id="ALUE_0000362301-mRNA-1"/>
    </source>
</evidence>
<protein>
    <submittedName>
        <fullName evidence="3">Uncharacterized protein</fullName>
    </submittedName>
</protein>
<feature type="region of interest" description="Disordered" evidence="1">
    <location>
        <begin position="1"/>
        <end position="20"/>
    </location>
</feature>
<evidence type="ECO:0000313" key="2">
    <source>
        <dbReference type="Proteomes" id="UP000036681"/>
    </source>
</evidence>
<dbReference type="AlphaFoldDB" id="A0A9J2P2J2"/>
<name>A0A9J2P2J2_ASCLU</name>
<proteinExistence type="predicted"/>
<keyword evidence="2" id="KW-1185">Reference proteome</keyword>